<dbReference type="InterPro" id="IPR036420">
    <property type="entry name" value="BRCT_dom_sf"/>
</dbReference>
<dbReference type="InterPro" id="IPR001357">
    <property type="entry name" value="BRCT_dom"/>
</dbReference>
<evidence type="ECO:0000259" key="1">
    <source>
        <dbReference type="PROSITE" id="PS50172"/>
    </source>
</evidence>
<comment type="caution">
    <text evidence="2">The sequence shown here is derived from an EMBL/GenBank/DDBJ whole genome shotgun (WGS) entry which is preliminary data.</text>
</comment>
<dbReference type="InterPro" id="IPR032675">
    <property type="entry name" value="LRR_dom_sf"/>
</dbReference>
<dbReference type="EMBL" id="JACAZH010000002">
    <property type="protein sequence ID" value="KAF7374718.1"/>
    <property type="molecule type" value="Genomic_DNA"/>
</dbReference>
<dbReference type="PANTHER" id="PTHR47667:SF1">
    <property type="entry name" value="REGULATOR OF TY1 TRANSPOSITION PROTEIN 107"/>
    <property type="match status" value="1"/>
</dbReference>
<dbReference type="OrthoDB" id="3000189at2759"/>
<dbReference type="InterPro" id="IPR053036">
    <property type="entry name" value="CellCycle_DNARepair_Reg"/>
</dbReference>
<sequence length="449" mass="50721">MGESSSIFRGVIYYIDPRSDAYDLLHFLLQHNGGKEAKGPYYRTTRIIVDPQHFPSFEQVECKTHNPTIVTPEWVYSSVKCGAKRPSQYYSANPALFFSSAVVSASGLSDVRMESLRDAVTKYGGQWMPTPADDVTHLVVDPIVEPGDDPLAPILVHANRAIHSVVNKVPLPSALDEVNAQPGSKIVSAARRFCETLYFHYEEEEEDELSDETSTFPDRPLPFLPFEILGKIFVEFRDDALRNTSSSLTQAVTTVSQVCRRWRGVAHGTSVLWTHLRLTFHCEKHYHRLRNLVEQWVTRSCPRLLSFTIRSCYPGADNPIINFLITHASRIRDLSLELPAAHFIPLLRAPTGSFPSLENLSMSILSIWDSTYDPESGLSRYEYFEEYDREDTHFEDGILDERVLWGNHGCAYDLSTGRTATSEDGNNLLLLLQPRPPYVSSGLDKFNGT</sequence>
<dbReference type="Pfam" id="PF12937">
    <property type="entry name" value="F-box-like"/>
    <property type="match status" value="1"/>
</dbReference>
<keyword evidence="3" id="KW-1185">Reference proteome</keyword>
<reference evidence="2" key="1">
    <citation type="submission" date="2020-05" db="EMBL/GenBank/DDBJ databases">
        <title>Mycena genomes resolve the evolution of fungal bioluminescence.</title>
        <authorList>
            <person name="Tsai I.J."/>
        </authorList>
    </citation>
    <scope>NUCLEOTIDE SEQUENCE</scope>
    <source>
        <strain evidence="2">160909Yilan</strain>
    </source>
</reference>
<feature type="domain" description="BRCT" evidence="1">
    <location>
        <begin position="3"/>
        <end position="92"/>
    </location>
</feature>
<name>A0A8H6Z8X9_9AGAR</name>
<evidence type="ECO:0000313" key="2">
    <source>
        <dbReference type="EMBL" id="KAF7374718.1"/>
    </source>
</evidence>
<dbReference type="Proteomes" id="UP000623467">
    <property type="component" value="Unassembled WGS sequence"/>
</dbReference>
<dbReference type="CDD" id="cd00027">
    <property type="entry name" value="BRCT"/>
    <property type="match status" value="1"/>
</dbReference>
<dbReference type="PANTHER" id="PTHR47667">
    <property type="entry name" value="REGULATOR OF TY1 TRANSPOSITION PROTEIN 107"/>
    <property type="match status" value="1"/>
</dbReference>
<dbReference type="Gene3D" id="3.40.50.10190">
    <property type="entry name" value="BRCT domain"/>
    <property type="match status" value="2"/>
</dbReference>
<accession>A0A8H6Z8X9</accession>
<dbReference type="Gene3D" id="3.80.10.10">
    <property type="entry name" value="Ribonuclease Inhibitor"/>
    <property type="match status" value="1"/>
</dbReference>
<protein>
    <recommendedName>
        <fullName evidence="1">BRCT domain-containing protein</fullName>
    </recommendedName>
</protein>
<dbReference type="SMART" id="SM00292">
    <property type="entry name" value="BRCT"/>
    <property type="match status" value="1"/>
</dbReference>
<evidence type="ECO:0000313" key="3">
    <source>
        <dbReference type="Proteomes" id="UP000623467"/>
    </source>
</evidence>
<proteinExistence type="predicted"/>
<gene>
    <name evidence="2" type="ORF">MSAN_00357100</name>
</gene>
<organism evidence="2 3">
    <name type="scientific">Mycena sanguinolenta</name>
    <dbReference type="NCBI Taxonomy" id="230812"/>
    <lineage>
        <taxon>Eukaryota</taxon>
        <taxon>Fungi</taxon>
        <taxon>Dikarya</taxon>
        <taxon>Basidiomycota</taxon>
        <taxon>Agaricomycotina</taxon>
        <taxon>Agaricomycetes</taxon>
        <taxon>Agaricomycetidae</taxon>
        <taxon>Agaricales</taxon>
        <taxon>Marasmiineae</taxon>
        <taxon>Mycenaceae</taxon>
        <taxon>Mycena</taxon>
    </lineage>
</organism>
<dbReference type="PROSITE" id="PS50172">
    <property type="entry name" value="BRCT"/>
    <property type="match status" value="1"/>
</dbReference>
<dbReference type="AlphaFoldDB" id="A0A8H6Z8X9"/>
<dbReference type="SUPFAM" id="SSF52113">
    <property type="entry name" value="BRCT domain"/>
    <property type="match status" value="2"/>
</dbReference>
<dbReference type="InterPro" id="IPR001810">
    <property type="entry name" value="F-box_dom"/>
</dbReference>